<reference evidence="12" key="2">
    <citation type="submission" date="2019-01" db="UniProtKB">
        <authorList>
            <consortium name="EnsemblPlants"/>
        </authorList>
    </citation>
    <scope>IDENTIFICATION</scope>
    <source>
        <strain evidence="12">cv. Heinz 1706</strain>
    </source>
</reference>
<keyword evidence="7" id="KW-0560">Oxidoreductase</keyword>
<keyword evidence="8" id="KW-0408">Iron</keyword>
<dbReference type="STRING" id="4081.A0A3Q7GUS0"/>
<dbReference type="Gene3D" id="2.102.10.10">
    <property type="entry name" value="Rieske [2Fe-2S] iron-sulphur domain"/>
    <property type="match status" value="1"/>
</dbReference>
<evidence type="ECO:0000256" key="1">
    <source>
        <dbReference type="ARBA" id="ARBA00004370"/>
    </source>
</evidence>
<evidence type="ECO:0000256" key="6">
    <source>
        <dbReference type="ARBA" id="ARBA00022989"/>
    </source>
</evidence>
<organism evidence="12">
    <name type="scientific">Solanum lycopersicum</name>
    <name type="common">Tomato</name>
    <name type="synonym">Lycopersicon esculentum</name>
    <dbReference type="NCBI Taxonomy" id="4081"/>
    <lineage>
        <taxon>Eukaryota</taxon>
        <taxon>Viridiplantae</taxon>
        <taxon>Streptophyta</taxon>
        <taxon>Embryophyta</taxon>
        <taxon>Tracheophyta</taxon>
        <taxon>Spermatophyta</taxon>
        <taxon>Magnoliopsida</taxon>
        <taxon>eudicotyledons</taxon>
        <taxon>Gunneridae</taxon>
        <taxon>Pentapetalae</taxon>
        <taxon>asterids</taxon>
        <taxon>lamiids</taxon>
        <taxon>Solanales</taxon>
        <taxon>Solanaceae</taxon>
        <taxon>Solanoideae</taxon>
        <taxon>Solaneae</taxon>
        <taxon>Solanum</taxon>
        <taxon>Solanum subgen. Lycopersicon</taxon>
    </lineage>
</organism>
<dbReference type="InParanoid" id="A0A3Q7GUS0"/>
<dbReference type="Gramene" id="Solyc04g039870.2.1">
    <property type="protein sequence ID" value="Solyc04g039870.2.1.1"/>
    <property type="gene ID" value="Solyc04g039870.2"/>
</dbReference>
<evidence type="ECO:0000256" key="2">
    <source>
        <dbReference type="ARBA" id="ARBA00022692"/>
    </source>
</evidence>
<dbReference type="GO" id="GO:0016020">
    <property type="term" value="C:membrane"/>
    <property type="evidence" value="ECO:0007669"/>
    <property type="project" value="UniProtKB-SubCell"/>
</dbReference>
<proteinExistence type="predicted"/>
<dbReference type="PANTHER" id="PTHR21266">
    <property type="entry name" value="IRON-SULFUR DOMAIN CONTAINING PROTEIN"/>
    <property type="match status" value="1"/>
</dbReference>
<evidence type="ECO:0000313" key="13">
    <source>
        <dbReference type="Proteomes" id="UP000004994"/>
    </source>
</evidence>
<dbReference type="Pfam" id="PF00355">
    <property type="entry name" value="Rieske"/>
    <property type="match status" value="1"/>
</dbReference>
<dbReference type="SUPFAM" id="SSF50022">
    <property type="entry name" value="ISP domain"/>
    <property type="match status" value="1"/>
</dbReference>
<name>A0A3Q7GUS0_SOLLC</name>
<keyword evidence="2" id="KW-0812">Transmembrane</keyword>
<reference evidence="12" key="1">
    <citation type="journal article" date="2012" name="Nature">
        <title>The tomato genome sequence provides insights into fleshy fruit evolution.</title>
        <authorList>
            <consortium name="Tomato Genome Consortium"/>
        </authorList>
    </citation>
    <scope>NUCLEOTIDE SEQUENCE [LARGE SCALE GENOMIC DNA]</scope>
    <source>
        <strain evidence="12">cv. Heinz 1706</strain>
    </source>
</reference>
<protein>
    <recommendedName>
        <fullName evidence="11">Rieske domain-containing protein</fullName>
    </recommendedName>
</protein>
<keyword evidence="10" id="KW-0472">Membrane</keyword>
<keyword evidence="5" id="KW-0809">Transit peptide</keyword>
<evidence type="ECO:0000256" key="3">
    <source>
        <dbReference type="ARBA" id="ARBA00022714"/>
    </source>
</evidence>
<evidence type="ECO:0000256" key="8">
    <source>
        <dbReference type="ARBA" id="ARBA00023004"/>
    </source>
</evidence>
<dbReference type="GO" id="GO:0016491">
    <property type="term" value="F:oxidoreductase activity"/>
    <property type="evidence" value="ECO:0007669"/>
    <property type="project" value="UniProtKB-KW"/>
</dbReference>
<sequence length="97" mass="11347">MPLNELDKRRPHGKKVMGIDLVVWWDKNLEEWRVVDDACSHRLAPLSQGRSDQWGRLQCVHHGWCFSGYGDCKFIPQAPRDKPPVITTPFFICRLIF</sequence>
<evidence type="ECO:0000256" key="9">
    <source>
        <dbReference type="ARBA" id="ARBA00023014"/>
    </source>
</evidence>
<keyword evidence="4" id="KW-0479">Metal-binding</keyword>
<accession>A0A3Q7GUS0</accession>
<dbReference type="EnsemblPlants" id="Solyc04g039870.2.1">
    <property type="protein sequence ID" value="Solyc04g039870.2.1.1"/>
    <property type="gene ID" value="Solyc04g039870.2"/>
</dbReference>
<evidence type="ECO:0000256" key="10">
    <source>
        <dbReference type="ARBA" id="ARBA00023136"/>
    </source>
</evidence>
<dbReference type="PANTHER" id="PTHR21266:SF32">
    <property type="entry name" value="CHOLESTEROL 7-DESATURASE NVD"/>
    <property type="match status" value="1"/>
</dbReference>
<feature type="domain" description="Rieske" evidence="11">
    <location>
        <begin position="1"/>
        <end position="94"/>
    </location>
</feature>
<evidence type="ECO:0000259" key="11">
    <source>
        <dbReference type="PROSITE" id="PS51296"/>
    </source>
</evidence>
<keyword evidence="3" id="KW-0001">2Fe-2S</keyword>
<keyword evidence="13" id="KW-1185">Reference proteome</keyword>
<evidence type="ECO:0000256" key="7">
    <source>
        <dbReference type="ARBA" id="ARBA00023002"/>
    </source>
</evidence>
<dbReference type="GO" id="GO:0046872">
    <property type="term" value="F:metal ion binding"/>
    <property type="evidence" value="ECO:0007669"/>
    <property type="project" value="UniProtKB-KW"/>
</dbReference>
<keyword evidence="6" id="KW-1133">Transmembrane helix</keyword>
<evidence type="ECO:0000256" key="4">
    <source>
        <dbReference type="ARBA" id="ARBA00022723"/>
    </source>
</evidence>
<dbReference type="PROSITE" id="PS51296">
    <property type="entry name" value="RIESKE"/>
    <property type="match status" value="1"/>
</dbReference>
<dbReference type="GO" id="GO:0051537">
    <property type="term" value="F:2 iron, 2 sulfur cluster binding"/>
    <property type="evidence" value="ECO:0007669"/>
    <property type="project" value="UniProtKB-KW"/>
</dbReference>
<dbReference type="PaxDb" id="4081-Solyc04g039870.1.1"/>
<evidence type="ECO:0000256" key="5">
    <source>
        <dbReference type="ARBA" id="ARBA00022946"/>
    </source>
</evidence>
<dbReference type="InterPro" id="IPR036922">
    <property type="entry name" value="Rieske_2Fe-2S_sf"/>
</dbReference>
<dbReference type="OMA" id="YGDCKFI"/>
<dbReference type="InterPro" id="IPR050584">
    <property type="entry name" value="Cholesterol_7-desaturase"/>
</dbReference>
<evidence type="ECO:0000313" key="12">
    <source>
        <dbReference type="EnsemblPlants" id="Solyc04g039870.2.1.1"/>
    </source>
</evidence>
<comment type="subcellular location">
    <subcellularLocation>
        <location evidence="1">Membrane</location>
    </subcellularLocation>
</comment>
<keyword evidence="9" id="KW-0411">Iron-sulfur</keyword>
<dbReference type="AlphaFoldDB" id="A0A3Q7GUS0"/>
<dbReference type="Proteomes" id="UP000004994">
    <property type="component" value="Chromosome 4"/>
</dbReference>
<dbReference type="InterPro" id="IPR017941">
    <property type="entry name" value="Rieske_2Fe-2S"/>
</dbReference>